<dbReference type="Gene3D" id="2.40.240.20">
    <property type="entry name" value="Hypothetical PUA domain-like, domain 1"/>
    <property type="match status" value="1"/>
</dbReference>
<feature type="domain" description="Ribosomal RNA small subunit methyltransferase E PUA-like" evidence="1">
    <location>
        <begin position="22"/>
        <end position="65"/>
    </location>
</feature>
<dbReference type="EMBL" id="UINC01074140">
    <property type="protein sequence ID" value="SVC11040.1"/>
    <property type="molecule type" value="Genomic_DNA"/>
</dbReference>
<dbReference type="PANTHER" id="PTHR30027">
    <property type="entry name" value="RIBOSOMAL RNA SMALL SUBUNIT METHYLTRANSFERASE E"/>
    <property type="match status" value="1"/>
</dbReference>
<evidence type="ECO:0000313" key="2">
    <source>
        <dbReference type="EMBL" id="SVC11040.1"/>
    </source>
</evidence>
<dbReference type="InterPro" id="IPR046887">
    <property type="entry name" value="RsmE_PUA-like"/>
</dbReference>
<reference evidence="2" key="1">
    <citation type="submission" date="2018-05" db="EMBL/GenBank/DDBJ databases">
        <authorList>
            <person name="Lanie J.A."/>
            <person name="Ng W.-L."/>
            <person name="Kazmierczak K.M."/>
            <person name="Andrzejewski T.M."/>
            <person name="Davidsen T.M."/>
            <person name="Wayne K.J."/>
            <person name="Tettelin H."/>
            <person name="Glass J.I."/>
            <person name="Rusch D."/>
            <person name="Podicherti R."/>
            <person name="Tsui H.-C.T."/>
            <person name="Winkler M.E."/>
        </authorList>
    </citation>
    <scope>NUCLEOTIDE SEQUENCE</scope>
</reference>
<dbReference type="InterPro" id="IPR006700">
    <property type="entry name" value="RsmE"/>
</dbReference>
<gene>
    <name evidence="2" type="ORF">METZ01_LOCUS263894</name>
</gene>
<feature type="non-terminal residue" evidence="2">
    <location>
        <position position="71"/>
    </location>
</feature>
<evidence type="ECO:0000259" key="1">
    <source>
        <dbReference type="Pfam" id="PF20260"/>
    </source>
</evidence>
<dbReference type="GO" id="GO:0070475">
    <property type="term" value="P:rRNA base methylation"/>
    <property type="evidence" value="ECO:0007669"/>
    <property type="project" value="TreeGrafter"/>
</dbReference>
<dbReference type="Pfam" id="PF20260">
    <property type="entry name" value="PUA_4"/>
    <property type="match status" value="1"/>
</dbReference>
<dbReference type="GO" id="GO:0070042">
    <property type="term" value="F:rRNA (uridine-N3-)-methyltransferase activity"/>
    <property type="evidence" value="ECO:0007669"/>
    <property type="project" value="TreeGrafter"/>
</dbReference>
<dbReference type="InterPro" id="IPR015947">
    <property type="entry name" value="PUA-like_sf"/>
</dbReference>
<dbReference type="AlphaFoldDB" id="A0A382JFY6"/>
<organism evidence="2">
    <name type="scientific">marine metagenome</name>
    <dbReference type="NCBI Taxonomy" id="408172"/>
    <lineage>
        <taxon>unclassified sequences</taxon>
        <taxon>metagenomes</taxon>
        <taxon>ecological metagenomes</taxon>
    </lineage>
</organism>
<proteinExistence type="predicted"/>
<dbReference type="SUPFAM" id="SSF88697">
    <property type="entry name" value="PUA domain-like"/>
    <property type="match status" value="1"/>
</dbReference>
<accession>A0A382JFY6</accession>
<dbReference type="PANTHER" id="PTHR30027:SF3">
    <property type="entry name" value="16S RRNA (URACIL(1498)-N(3))-METHYLTRANSFERASE"/>
    <property type="match status" value="1"/>
</dbReference>
<protein>
    <recommendedName>
        <fullName evidence="1">Ribosomal RNA small subunit methyltransferase E PUA-like domain-containing protein</fullName>
    </recommendedName>
</protein>
<name>A0A382JFY6_9ZZZZ</name>
<sequence>MRPRFFIPEIESVGEVVVLSLDESRHLCQVLRLGVNDEICVFDGRGSEYLARIEGVARAGATVRVVEPTVP</sequence>